<dbReference type="InterPro" id="IPR006813">
    <property type="entry name" value="Glyco_trans_17"/>
</dbReference>
<protein>
    <submittedName>
        <fullName evidence="3">Uncharacterized protein</fullName>
    </submittedName>
</protein>
<dbReference type="Proteomes" id="UP001190700">
    <property type="component" value="Unassembled WGS sequence"/>
</dbReference>
<evidence type="ECO:0000313" key="4">
    <source>
        <dbReference type="Proteomes" id="UP001190700"/>
    </source>
</evidence>
<dbReference type="GO" id="GO:0003830">
    <property type="term" value="F:beta-1,4-mannosylglycoprotein 4-beta-N-acetylglucosaminyltransferase activity"/>
    <property type="evidence" value="ECO:0007669"/>
    <property type="project" value="InterPro"/>
</dbReference>
<dbReference type="EMBL" id="LGRX02033836">
    <property type="protein sequence ID" value="KAK3239744.1"/>
    <property type="molecule type" value="Genomic_DNA"/>
</dbReference>
<proteinExistence type="predicted"/>
<dbReference type="GO" id="GO:0006044">
    <property type="term" value="P:N-acetylglucosamine metabolic process"/>
    <property type="evidence" value="ECO:0007669"/>
    <property type="project" value="TreeGrafter"/>
</dbReference>
<evidence type="ECO:0000256" key="1">
    <source>
        <dbReference type="SAM" id="MobiDB-lite"/>
    </source>
</evidence>
<feature type="signal peptide" evidence="2">
    <location>
        <begin position="1"/>
        <end position="23"/>
    </location>
</feature>
<accession>A0AAE0BPI4</accession>
<gene>
    <name evidence="3" type="ORF">CYMTET_50354</name>
</gene>
<organism evidence="3 4">
    <name type="scientific">Cymbomonas tetramitiformis</name>
    <dbReference type="NCBI Taxonomy" id="36881"/>
    <lineage>
        <taxon>Eukaryota</taxon>
        <taxon>Viridiplantae</taxon>
        <taxon>Chlorophyta</taxon>
        <taxon>Pyramimonadophyceae</taxon>
        <taxon>Pyramimonadales</taxon>
        <taxon>Pyramimonadaceae</taxon>
        <taxon>Cymbomonas</taxon>
    </lineage>
</organism>
<keyword evidence="2" id="KW-0732">Signal</keyword>
<dbReference type="AlphaFoldDB" id="A0AAE0BPI4"/>
<comment type="caution">
    <text evidence="3">The sequence shown here is derived from an EMBL/GenBank/DDBJ whole genome shotgun (WGS) entry which is preliminary data.</text>
</comment>
<dbReference type="PANTHER" id="PTHR12224">
    <property type="entry name" value="BETA-1,4-MANNOSYL-GLYCOPROTEIN BETA-1,4-N-ACETYLGLUCOSAMINYL-TRANSFERASE"/>
    <property type="match status" value="1"/>
</dbReference>
<dbReference type="Pfam" id="PF04724">
    <property type="entry name" value="Glyco_transf_17"/>
    <property type="match status" value="1"/>
</dbReference>
<reference evidence="3 4" key="1">
    <citation type="journal article" date="2015" name="Genome Biol. Evol.">
        <title>Comparative Genomics of a Bacterivorous Green Alga Reveals Evolutionary Causalities and Consequences of Phago-Mixotrophic Mode of Nutrition.</title>
        <authorList>
            <person name="Burns J.A."/>
            <person name="Paasch A."/>
            <person name="Narechania A."/>
            <person name="Kim E."/>
        </authorList>
    </citation>
    <scope>NUCLEOTIDE SEQUENCE [LARGE SCALE GENOMIC DNA]</scope>
    <source>
        <strain evidence="3 4">PLY_AMNH</strain>
    </source>
</reference>
<keyword evidence="4" id="KW-1185">Reference proteome</keyword>
<evidence type="ECO:0000313" key="3">
    <source>
        <dbReference type="EMBL" id="KAK3239744.1"/>
    </source>
</evidence>
<feature type="region of interest" description="Disordered" evidence="1">
    <location>
        <begin position="61"/>
        <end position="128"/>
    </location>
</feature>
<name>A0AAE0BPI4_9CHLO</name>
<dbReference type="PANTHER" id="PTHR12224:SF0">
    <property type="entry name" value="BETA-1,4-MANNOSYL-GLYCOPROTEIN 4-BETA-N-ACETYLGLUCOSAMINYLTRANSFERASE"/>
    <property type="match status" value="1"/>
</dbReference>
<feature type="chain" id="PRO_5041950248" evidence="2">
    <location>
        <begin position="24"/>
        <end position="559"/>
    </location>
</feature>
<sequence length="559" mass="64119">MKSSWRLVGSVIIVLAVSEYAWHASVLPPLALREDHPRAPTIKGVYSSVSSETISNDIFSSSVIDQKQDDRHVTRRQRPRTTALPAAHSPPSPPIAASSRPSKGKSNDEQPRRHKFLRGGGQDAPRLRPADELVDALQSTRDQSVCDFRLDESRSQGLSEERVQKQRKIIEGRLLQKKTWFDKSCQRWGLSGEWRPRGRKIYYAVMVAAELQLLTVLLEEIFPVVDVIILQESRHMWRTGHTEEKELLFQKYNRSHFQKYTSKIRYLEYDFATVEECRPGVTGPQLPDKRCRWMQQWHARNSLTRGALDIGDHDIFVVADLDEMLSREFLDATKHCVVHEEMEVPGAGCSRVTALTFGHKYNFQCTALAPAGHYHPDLTTGRCLRDLGGEELRMFYGGDWNNLYKENYTRTYRPVIPPVKCTPRDATGTHTCSREGIVPGKTVGPVGWHMMSFLSDHFLLFKQFTRSGPTGFTGKWHAKDMEKIIEMKRGCNEFANIFKHDAWGCMPLPHLIREEPKQWRHFIEYVDVVDYPDPLGLESWAAAPLLPLLMSVLRQWEQG</sequence>
<dbReference type="GO" id="GO:0016020">
    <property type="term" value="C:membrane"/>
    <property type="evidence" value="ECO:0007669"/>
    <property type="project" value="InterPro"/>
</dbReference>
<evidence type="ECO:0000256" key="2">
    <source>
        <dbReference type="SAM" id="SignalP"/>
    </source>
</evidence>